<evidence type="ECO:0000313" key="2">
    <source>
        <dbReference type="Proteomes" id="UP000539075"/>
    </source>
</evidence>
<name>A0A7W8FEY4_9BACT</name>
<proteinExistence type="predicted"/>
<keyword evidence="1" id="KW-0238">DNA-binding</keyword>
<protein>
    <submittedName>
        <fullName evidence="1">DNA-binding phage protein</fullName>
    </submittedName>
</protein>
<accession>A0A7W8FEY4</accession>
<sequence>MAALNQARIITALEKIVTEAREDFIFSFLLAYGTPRATVKRLQMGDKQRNLAQAASDIGVAQKIYFRPLKKGEDPQDTLTSLLALPLKKCSPKFGQV</sequence>
<dbReference type="RefSeq" id="WP_183717638.1">
    <property type="nucleotide sequence ID" value="NZ_JACHGO010000001.1"/>
</dbReference>
<comment type="caution">
    <text evidence="1">The sequence shown here is derived from an EMBL/GenBank/DDBJ whole genome shotgun (WGS) entry which is preliminary data.</text>
</comment>
<gene>
    <name evidence="1" type="ORF">HNQ38_000359</name>
</gene>
<dbReference type="EMBL" id="JACHGO010000001">
    <property type="protein sequence ID" value="MBB5142296.1"/>
    <property type="molecule type" value="Genomic_DNA"/>
</dbReference>
<keyword evidence="2" id="KW-1185">Reference proteome</keyword>
<dbReference type="AlphaFoldDB" id="A0A7W8FEY4"/>
<dbReference type="GO" id="GO:0003677">
    <property type="term" value="F:DNA binding"/>
    <property type="evidence" value="ECO:0007669"/>
    <property type="project" value="UniProtKB-KW"/>
</dbReference>
<organism evidence="1 2">
    <name type="scientific">Desulfovibrio intestinalis</name>
    <dbReference type="NCBI Taxonomy" id="58621"/>
    <lineage>
        <taxon>Bacteria</taxon>
        <taxon>Pseudomonadati</taxon>
        <taxon>Thermodesulfobacteriota</taxon>
        <taxon>Desulfovibrionia</taxon>
        <taxon>Desulfovibrionales</taxon>
        <taxon>Desulfovibrionaceae</taxon>
        <taxon>Desulfovibrio</taxon>
    </lineage>
</organism>
<evidence type="ECO:0000313" key="1">
    <source>
        <dbReference type="EMBL" id="MBB5142296.1"/>
    </source>
</evidence>
<reference evidence="1 2" key="1">
    <citation type="submission" date="2020-08" db="EMBL/GenBank/DDBJ databases">
        <title>Genomic Encyclopedia of Type Strains, Phase IV (KMG-IV): sequencing the most valuable type-strain genomes for metagenomic binning, comparative biology and taxonomic classification.</title>
        <authorList>
            <person name="Goeker M."/>
        </authorList>
    </citation>
    <scope>NUCLEOTIDE SEQUENCE [LARGE SCALE GENOMIC DNA]</scope>
    <source>
        <strain evidence="1 2">DSM 11275</strain>
    </source>
</reference>
<dbReference type="Proteomes" id="UP000539075">
    <property type="component" value="Unassembled WGS sequence"/>
</dbReference>